<dbReference type="OrthoDB" id="15077at2"/>
<evidence type="ECO:0000256" key="3">
    <source>
        <dbReference type="ARBA" id="ARBA00013252"/>
    </source>
</evidence>
<accession>A0A542DWB7</accession>
<comment type="caution">
    <text evidence="6">The sequence shown here is derived from an EMBL/GenBank/DDBJ whole genome shotgun (WGS) entry which is preliminary data.</text>
</comment>
<comment type="catalytic activity">
    <reaction evidence="1">
        <text>(4aS,6R)-4a-hydroxy-L-erythro-5,6,7,8-tetrahydrobiopterin = (6R)-L-erythro-6,7-dihydrobiopterin + H2O</text>
        <dbReference type="Rhea" id="RHEA:11920"/>
        <dbReference type="ChEBI" id="CHEBI:15377"/>
        <dbReference type="ChEBI" id="CHEBI:15642"/>
        <dbReference type="ChEBI" id="CHEBI:43120"/>
        <dbReference type="EC" id="4.2.1.96"/>
    </reaction>
</comment>
<evidence type="ECO:0000313" key="6">
    <source>
        <dbReference type="EMBL" id="TQJ07391.1"/>
    </source>
</evidence>
<protein>
    <recommendedName>
        <fullName evidence="4">Putative pterin-4-alpha-carbinolamine dehydratase</fullName>
        <ecNumber evidence="3">4.2.1.96</ecNumber>
    </recommendedName>
</protein>
<dbReference type="Gene3D" id="3.30.1360.20">
    <property type="entry name" value="Transcriptional coactivator/pterin dehydratase"/>
    <property type="match status" value="1"/>
</dbReference>
<keyword evidence="7" id="KW-1185">Reference proteome</keyword>
<dbReference type="Pfam" id="PF01329">
    <property type="entry name" value="Pterin_4a"/>
    <property type="match status" value="1"/>
</dbReference>
<dbReference type="PANTHER" id="PTHR12599">
    <property type="entry name" value="PTERIN-4-ALPHA-CARBINOLAMINE DEHYDRATASE"/>
    <property type="match status" value="1"/>
</dbReference>
<dbReference type="AlphaFoldDB" id="A0A542DWB7"/>
<organism evidence="6 7">
    <name type="scientific">Lapillicoccus jejuensis</name>
    <dbReference type="NCBI Taxonomy" id="402171"/>
    <lineage>
        <taxon>Bacteria</taxon>
        <taxon>Bacillati</taxon>
        <taxon>Actinomycetota</taxon>
        <taxon>Actinomycetes</taxon>
        <taxon>Micrococcales</taxon>
        <taxon>Intrasporangiaceae</taxon>
        <taxon>Lapillicoccus</taxon>
    </lineage>
</organism>
<gene>
    <name evidence="6" type="ORF">FB458_0452</name>
</gene>
<dbReference type="InterPro" id="IPR001533">
    <property type="entry name" value="Pterin_deHydtase"/>
</dbReference>
<evidence type="ECO:0000256" key="2">
    <source>
        <dbReference type="ARBA" id="ARBA00006472"/>
    </source>
</evidence>
<dbReference type="EC" id="4.2.1.96" evidence="3"/>
<reference evidence="6 7" key="1">
    <citation type="submission" date="2019-06" db="EMBL/GenBank/DDBJ databases">
        <title>Sequencing the genomes of 1000 actinobacteria strains.</title>
        <authorList>
            <person name="Klenk H.-P."/>
        </authorList>
    </citation>
    <scope>NUCLEOTIDE SEQUENCE [LARGE SCALE GENOMIC DNA]</scope>
    <source>
        <strain evidence="6 7">DSM 18607</strain>
    </source>
</reference>
<name>A0A542DWB7_9MICO</name>
<dbReference type="EMBL" id="VFMN01000001">
    <property type="protein sequence ID" value="TQJ07391.1"/>
    <property type="molecule type" value="Genomic_DNA"/>
</dbReference>
<dbReference type="NCBIfam" id="NF002017">
    <property type="entry name" value="PRK00823.1-2"/>
    <property type="match status" value="1"/>
</dbReference>
<dbReference type="GO" id="GO:0006729">
    <property type="term" value="P:tetrahydrobiopterin biosynthetic process"/>
    <property type="evidence" value="ECO:0007669"/>
    <property type="project" value="InterPro"/>
</dbReference>
<sequence length="104" mass="11311">MARILTQEEVTRQLADLTGWRQEGTSLVATYTSPDFPAAVRLVDDVAEVAEQMQHHPDIDIRWTSTTWVLSTHSEGGLTQLDVELAHRVAEAARAGGAVVEAAS</sequence>
<dbReference type="Proteomes" id="UP000317893">
    <property type="component" value="Unassembled WGS sequence"/>
</dbReference>
<evidence type="ECO:0000256" key="4">
    <source>
        <dbReference type="ARBA" id="ARBA00021735"/>
    </source>
</evidence>
<comment type="similarity">
    <text evidence="2">Belongs to the pterin-4-alpha-carbinolamine dehydratase family.</text>
</comment>
<dbReference type="CDD" id="cd00488">
    <property type="entry name" value="PCD_DCoH"/>
    <property type="match status" value="1"/>
</dbReference>
<dbReference type="PANTHER" id="PTHR12599:SF0">
    <property type="entry name" value="PTERIN-4-ALPHA-CARBINOLAMINE DEHYDRATASE"/>
    <property type="match status" value="1"/>
</dbReference>
<dbReference type="GO" id="GO:0008124">
    <property type="term" value="F:4-alpha-hydroxytetrahydrobiopterin dehydratase activity"/>
    <property type="evidence" value="ECO:0007669"/>
    <property type="project" value="UniProtKB-EC"/>
</dbReference>
<evidence type="ECO:0000256" key="1">
    <source>
        <dbReference type="ARBA" id="ARBA00001554"/>
    </source>
</evidence>
<evidence type="ECO:0000256" key="5">
    <source>
        <dbReference type="ARBA" id="ARBA00023239"/>
    </source>
</evidence>
<proteinExistence type="inferred from homology"/>
<dbReference type="InterPro" id="IPR036428">
    <property type="entry name" value="PCD_sf"/>
</dbReference>
<keyword evidence="5" id="KW-0456">Lyase</keyword>
<dbReference type="RefSeq" id="WP_141846381.1">
    <property type="nucleotide sequence ID" value="NZ_BAAAPR010000006.1"/>
</dbReference>
<evidence type="ECO:0000313" key="7">
    <source>
        <dbReference type="Proteomes" id="UP000317893"/>
    </source>
</evidence>
<dbReference type="SUPFAM" id="SSF55248">
    <property type="entry name" value="PCD-like"/>
    <property type="match status" value="1"/>
</dbReference>